<accession>A0A7S3XNP1</accession>
<dbReference type="SUPFAM" id="SSF56112">
    <property type="entry name" value="Protein kinase-like (PK-like)"/>
    <property type="match status" value="1"/>
</dbReference>
<name>A0A7S3XNP1_HETAK</name>
<dbReference type="EMBL" id="HBIU01012335">
    <property type="protein sequence ID" value="CAE0626882.1"/>
    <property type="molecule type" value="Transcribed_RNA"/>
</dbReference>
<keyword evidence="1" id="KW-0723">Serine/threonine-protein kinase</keyword>
<evidence type="ECO:0000256" key="5">
    <source>
        <dbReference type="PROSITE-ProRule" id="PRU10141"/>
    </source>
</evidence>
<reference evidence="7" key="1">
    <citation type="submission" date="2021-01" db="EMBL/GenBank/DDBJ databases">
        <authorList>
            <person name="Corre E."/>
            <person name="Pelletier E."/>
            <person name="Niang G."/>
            <person name="Scheremetjew M."/>
            <person name="Finn R."/>
            <person name="Kale V."/>
            <person name="Holt S."/>
            <person name="Cochrane G."/>
            <person name="Meng A."/>
            <person name="Brown T."/>
            <person name="Cohen L."/>
        </authorList>
    </citation>
    <scope>NUCLEOTIDE SEQUENCE</scope>
    <source>
        <strain evidence="7">CCMP3107</strain>
    </source>
</reference>
<dbReference type="Pfam" id="PF08502">
    <property type="entry name" value="LeuA_dimer"/>
    <property type="match status" value="1"/>
</dbReference>
<evidence type="ECO:0000256" key="2">
    <source>
        <dbReference type="ARBA" id="ARBA00022679"/>
    </source>
</evidence>
<dbReference type="InterPro" id="IPR011009">
    <property type="entry name" value="Kinase-like_dom_sf"/>
</dbReference>
<dbReference type="Gene3D" id="3.30.200.20">
    <property type="entry name" value="Phosphorylase Kinase, domain 1"/>
    <property type="match status" value="1"/>
</dbReference>
<dbReference type="GO" id="GO:0005524">
    <property type="term" value="F:ATP binding"/>
    <property type="evidence" value="ECO:0007669"/>
    <property type="project" value="UniProtKB-UniRule"/>
</dbReference>
<sequence>MKYLGSGNFANVYTAKLHGNKVAVKIAKSAAAENVSQIRSEIDLLAKISHPNCIKIIGAGLTPDDDPRPFIVLEYLANGDMCGYLCKAAKRQSNYSNFMGLSKKKRKKSVAKDPHFWQRLDFCVQLARALAYLHHTCLAAEGRAILHRDLKPSNLLLTNDGRLVLADFGLATTQPVGPPSGGTTEPFEMTGETGSPRYMAPENALGLPYGPGVDTYAFALVAWQVLTVQLPFGHLGGDRAAFNARVVRGGERPGCPAGWPPALAGLLEACWAAAPPSRPDMVEVLSVLEAVGAEGKGGGGGGATMYQILRPEEVGAAKSDKLVLGKSSGRTAFVSHLTGAMGLDAKLLRDEQIDNAFRRFKELCDLKKDVTPLELEALVNDELYRVSGAKQRYDWGGLQVYLGTAGRPTATLTLFDRQLKRDVERTVVAETGITAALTALEQVLQLPAIKLMDFSILSKGAAAESVGEAVLHVKCLETGKVFYGRGSSSDIVLASAQGYLNALNRIYGHRNQVTQSLIDLQLSGTRVRKY</sequence>
<dbReference type="Gene3D" id="3.30.160.270">
    <property type="match status" value="1"/>
</dbReference>
<dbReference type="PROSITE" id="PS50011">
    <property type="entry name" value="PROTEIN_KINASE_DOM"/>
    <property type="match status" value="1"/>
</dbReference>
<keyword evidence="4 5" id="KW-0067">ATP-binding</keyword>
<keyword evidence="1" id="KW-0418">Kinase</keyword>
<gene>
    <name evidence="7" type="ORF">HAKA00212_LOCUS5558</name>
</gene>
<evidence type="ECO:0000259" key="6">
    <source>
        <dbReference type="PROSITE" id="PS50011"/>
    </source>
</evidence>
<dbReference type="Gene3D" id="1.10.510.10">
    <property type="entry name" value="Transferase(Phosphotransferase) domain 1"/>
    <property type="match status" value="1"/>
</dbReference>
<dbReference type="SMART" id="SM00220">
    <property type="entry name" value="S_TKc"/>
    <property type="match status" value="1"/>
</dbReference>
<dbReference type="PROSITE" id="PS00108">
    <property type="entry name" value="PROTEIN_KINASE_ST"/>
    <property type="match status" value="1"/>
</dbReference>
<keyword evidence="3 5" id="KW-0547">Nucleotide-binding</keyword>
<feature type="domain" description="Protein kinase" evidence="6">
    <location>
        <begin position="1"/>
        <end position="291"/>
    </location>
</feature>
<evidence type="ECO:0000256" key="1">
    <source>
        <dbReference type="ARBA" id="ARBA00022527"/>
    </source>
</evidence>
<keyword evidence="2" id="KW-0808">Transferase</keyword>
<dbReference type="Pfam" id="PF07714">
    <property type="entry name" value="PK_Tyr_Ser-Thr"/>
    <property type="match status" value="1"/>
</dbReference>
<dbReference type="GO" id="GO:0004674">
    <property type="term" value="F:protein serine/threonine kinase activity"/>
    <property type="evidence" value="ECO:0007669"/>
    <property type="project" value="UniProtKB-KW"/>
</dbReference>
<dbReference type="GO" id="GO:0009098">
    <property type="term" value="P:L-leucine biosynthetic process"/>
    <property type="evidence" value="ECO:0007669"/>
    <property type="project" value="InterPro"/>
</dbReference>
<dbReference type="AlphaFoldDB" id="A0A7S3XNP1"/>
<dbReference type="GO" id="GO:0003852">
    <property type="term" value="F:2-isopropylmalate synthase activity"/>
    <property type="evidence" value="ECO:0007669"/>
    <property type="project" value="InterPro"/>
</dbReference>
<evidence type="ECO:0000256" key="4">
    <source>
        <dbReference type="ARBA" id="ARBA00022840"/>
    </source>
</evidence>
<feature type="binding site" evidence="5">
    <location>
        <position position="25"/>
    </location>
    <ligand>
        <name>ATP</name>
        <dbReference type="ChEBI" id="CHEBI:30616"/>
    </ligand>
</feature>
<dbReference type="InterPro" id="IPR051681">
    <property type="entry name" value="Ser/Thr_Kinases-Pseudokinases"/>
</dbReference>
<dbReference type="InterPro" id="IPR036230">
    <property type="entry name" value="LeuA_allosteric_dom_sf"/>
</dbReference>
<dbReference type="InterPro" id="IPR013709">
    <property type="entry name" value="2-isopropylmalate_synth_dimer"/>
</dbReference>
<dbReference type="InterPro" id="IPR017441">
    <property type="entry name" value="Protein_kinase_ATP_BS"/>
</dbReference>
<evidence type="ECO:0000256" key="3">
    <source>
        <dbReference type="ARBA" id="ARBA00022741"/>
    </source>
</evidence>
<dbReference type="Gene3D" id="1.10.238.260">
    <property type="match status" value="1"/>
</dbReference>
<dbReference type="InterPro" id="IPR008271">
    <property type="entry name" value="Ser/Thr_kinase_AS"/>
</dbReference>
<dbReference type="InterPro" id="IPR001245">
    <property type="entry name" value="Ser-Thr/Tyr_kinase_cat_dom"/>
</dbReference>
<dbReference type="PROSITE" id="PS00107">
    <property type="entry name" value="PROTEIN_KINASE_ATP"/>
    <property type="match status" value="1"/>
</dbReference>
<dbReference type="PANTHER" id="PTHR44329">
    <property type="entry name" value="SERINE/THREONINE-PROTEIN KINASE TNNI3K-RELATED"/>
    <property type="match status" value="1"/>
</dbReference>
<dbReference type="SMART" id="SM00917">
    <property type="entry name" value="LeuA_dimer"/>
    <property type="match status" value="1"/>
</dbReference>
<dbReference type="SUPFAM" id="SSF110921">
    <property type="entry name" value="2-isopropylmalate synthase LeuA, allosteric (dimerisation) domain"/>
    <property type="match status" value="1"/>
</dbReference>
<dbReference type="InterPro" id="IPR000719">
    <property type="entry name" value="Prot_kinase_dom"/>
</dbReference>
<evidence type="ECO:0000313" key="7">
    <source>
        <dbReference type="EMBL" id="CAE0626882.1"/>
    </source>
</evidence>
<organism evidence="7">
    <name type="scientific">Heterosigma akashiwo</name>
    <name type="common">Chromophytic alga</name>
    <name type="synonym">Heterosigma carterae</name>
    <dbReference type="NCBI Taxonomy" id="2829"/>
    <lineage>
        <taxon>Eukaryota</taxon>
        <taxon>Sar</taxon>
        <taxon>Stramenopiles</taxon>
        <taxon>Ochrophyta</taxon>
        <taxon>Raphidophyceae</taxon>
        <taxon>Chattonellales</taxon>
        <taxon>Chattonellaceae</taxon>
        <taxon>Heterosigma</taxon>
    </lineage>
</organism>
<protein>
    <recommendedName>
        <fullName evidence="6">Protein kinase domain-containing protein</fullName>
    </recommendedName>
</protein>
<proteinExistence type="predicted"/>